<protein>
    <submittedName>
        <fullName evidence="9">Sterol desaturase family protein</fullName>
    </submittedName>
</protein>
<organism evidence="9 10">
    <name type="scientific">Candidatus Pantoea multigeneris</name>
    <dbReference type="NCBI Taxonomy" id="2608357"/>
    <lineage>
        <taxon>Bacteria</taxon>
        <taxon>Pseudomonadati</taxon>
        <taxon>Pseudomonadota</taxon>
        <taxon>Gammaproteobacteria</taxon>
        <taxon>Enterobacterales</taxon>
        <taxon>Erwiniaceae</taxon>
        <taxon>Pantoea</taxon>
    </lineage>
</organism>
<evidence type="ECO:0000259" key="8">
    <source>
        <dbReference type="Pfam" id="PF04116"/>
    </source>
</evidence>
<feature type="domain" description="Fatty acid hydroxylase" evidence="8">
    <location>
        <begin position="82"/>
        <end position="218"/>
    </location>
</feature>
<evidence type="ECO:0000256" key="5">
    <source>
        <dbReference type="ARBA" id="ARBA00023098"/>
    </source>
</evidence>
<dbReference type="RefSeq" id="WP_167012990.1">
    <property type="nucleotide sequence ID" value="NZ_VWXF01000002.1"/>
</dbReference>
<feature type="transmembrane region" description="Helical" evidence="7">
    <location>
        <begin position="6"/>
        <end position="25"/>
    </location>
</feature>
<feature type="transmembrane region" description="Helical" evidence="7">
    <location>
        <begin position="76"/>
        <end position="95"/>
    </location>
</feature>
<evidence type="ECO:0000256" key="2">
    <source>
        <dbReference type="ARBA" id="ARBA00022692"/>
    </source>
</evidence>
<accession>A0ABX0R7U7</accession>
<keyword evidence="2 7" id="KW-0812">Transmembrane</keyword>
<comment type="subcellular location">
    <subcellularLocation>
        <location evidence="1">Endomembrane system</location>
        <topology evidence="1">Multi-pass membrane protein</topology>
    </subcellularLocation>
</comment>
<name>A0ABX0R7U7_9GAMM</name>
<dbReference type="Pfam" id="PF04116">
    <property type="entry name" value="FA_hydroxylase"/>
    <property type="match status" value="1"/>
</dbReference>
<dbReference type="InterPro" id="IPR051689">
    <property type="entry name" value="Sterol_desaturase/TMEM195"/>
</dbReference>
<dbReference type="PANTHER" id="PTHR21624:SF1">
    <property type="entry name" value="ALKYLGLYCEROL MONOOXYGENASE"/>
    <property type="match status" value="1"/>
</dbReference>
<feature type="transmembrane region" description="Helical" evidence="7">
    <location>
        <begin position="46"/>
        <end position="64"/>
    </location>
</feature>
<dbReference type="Proteomes" id="UP001515683">
    <property type="component" value="Unassembled WGS sequence"/>
</dbReference>
<dbReference type="InterPro" id="IPR006694">
    <property type="entry name" value="Fatty_acid_hydroxylase"/>
</dbReference>
<evidence type="ECO:0000256" key="6">
    <source>
        <dbReference type="ARBA" id="ARBA00023136"/>
    </source>
</evidence>
<dbReference type="EMBL" id="VWXF01000002">
    <property type="protein sequence ID" value="NIF21162.1"/>
    <property type="molecule type" value="Genomic_DNA"/>
</dbReference>
<sequence>MSFLLNHYLITWFVLLFMIEFAIYFRNTVKNARFKQHWATNVTTYLASKIFTLLFFVPMIAFSAHHPLTSFIGRGGQALAIIAGVVLLDIAGYFFHRLSHEIEFLWKFHEIHHLDEYLDVTTGLRVHFLEIFFHTLVSCAVIMLFGINAETIVIHSLIAFVLATYHHSRFYIPIKVEEKLSWFITTPRFHEPHHDKQIENNQSNYAFIFPIWDRIFGSFHKDSFKRNWDYGLAYKEDVSPIESIIRPLRKEDSK</sequence>
<comment type="caution">
    <text evidence="9">The sequence shown here is derived from an EMBL/GenBank/DDBJ whole genome shotgun (WGS) entry which is preliminary data.</text>
</comment>
<feature type="transmembrane region" description="Helical" evidence="7">
    <location>
        <begin position="128"/>
        <end position="147"/>
    </location>
</feature>
<gene>
    <name evidence="9" type="ORF">F3J40_06010</name>
</gene>
<dbReference type="PANTHER" id="PTHR21624">
    <property type="entry name" value="STEROL DESATURASE-RELATED PROTEIN"/>
    <property type="match status" value="1"/>
</dbReference>
<keyword evidence="6 7" id="KW-0472">Membrane</keyword>
<keyword evidence="5" id="KW-0443">Lipid metabolism</keyword>
<proteinExistence type="predicted"/>
<evidence type="ECO:0000256" key="4">
    <source>
        <dbReference type="ARBA" id="ARBA00023002"/>
    </source>
</evidence>
<keyword evidence="10" id="KW-1185">Reference proteome</keyword>
<evidence type="ECO:0000256" key="1">
    <source>
        <dbReference type="ARBA" id="ARBA00004127"/>
    </source>
</evidence>
<evidence type="ECO:0000256" key="7">
    <source>
        <dbReference type="SAM" id="Phobius"/>
    </source>
</evidence>
<evidence type="ECO:0000313" key="10">
    <source>
        <dbReference type="Proteomes" id="UP001515683"/>
    </source>
</evidence>
<reference evidence="9 10" key="1">
    <citation type="journal article" date="2019" name="bioRxiv">
        <title>Bacteria contribute to plant secondary compound degradation in a generalist herbivore system.</title>
        <authorList>
            <person name="Francoeur C.B."/>
            <person name="Khadempour L."/>
            <person name="Moreira-Soto R.D."/>
            <person name="Gotting K."/>
            <person name="Book A.J."/>
            <person name="Pinto-Tomas A.A."/>
            <person name="Keefover-Ring K."/>
            <person name="Currie C.R."/>
        </authorList>
    </citation>
    <scope>NUCLEOTIDE SEQUENCE [LARGE SCALE GENOMIC DNA]</scope>
    <source>
        <strain evidence="9">Acro-835</strain>
    </source>
</reference>
<evidence type="ECO:0000256" key="3">
    <source>
        <dbReference type="ARBA" id="ARBA00022989"/>
    </source>
</evidence>
<keyword evidence="4" id="KW-0560">Oxidoreductase</keyword>
<keyword evidence="3 7" id="KW-1133">Transmembrane helix</keyword>
<evidence type="ECO:0000313" key="9">
    <source>
        <dbReference type="EMBL" id="NIF21162.1"/>
    </source>
</evidence>